<dbReference type="EMBL" id="JALNTZ010000007">
    <property type="protein sequence ID" value="KAJ3646983.1"/>
    <property type="molecule type" value="Genomic_DNA"/>
</dbReference>
<proteinExistence type="predicted"/>
<gene>
    <name evidence="1" type="ORF">Zmor_024538</name>
</gene>
<evidence type="ECO:0000313" key="2">
    <source>
        <dbReference type="Proteomes" id="UP001168821"/>
    </source>
</evidence>
<comment type="caution">
    <text evidence="1">The sequence shown here is derived from an EMBL/GenBank/DDBJ whole genome shotgun (WGS) entry which is preliminary data.</text>
</comment>
<organism evidence="1 2">
    <name type="scientific">Zophobas morio</name>
    <dbReference type="NCBI Taxonomy" id="2755281"/>
    <lineage>
        <taxon>Eukaryota</taxon>
        <taxon>Metazoa</taxon>
        <taxon>Ecdysozoa</taxon>
        <taxon>Arthropoda</taxon>
        <taxon>Hexapoda</taxon>
        <taxon>Insecta</taxon>
        <taxon>Pterygota</taxon>
        <taxon>Neoptera</taxon>
        <taxon>Endopterygota</taxon>
        <taxon>Coleoptera</taxon>
        <taxon>Polyphaga</taxon>
        <taxon>Cucujiformia</taxon>
        <taxon>Tenebrionidae</taxon>
        <taxon>Zophobas</taxon>
    </lineage>
</organism>
<name>A0AA38I0H0_9CUCU</name>
<keyword evidence="2" id="KW-1185">Reference proteome</keyword>
<reference evidence="1" key="1">
    <citation type="journal article" date="2023" name="G3 (Bethesda)">
        <title>Whole genome assemblies of Zophobas morio and Tenebrio molitor.</title>
        <authorList>
            <person name="Kaur S."/>
            <person name="Stinson S.A."/>
            <person name="diCenzo G.C."/>
        </authorList>
    </citation>
    <scope>NUCLEOTIDE SEQUENCE</scope>
    <source>
        <strain evidence="1">QUZm001</strain>
    </source>
</reference>
<sequence>MRVMETRKPFSIFNIGRSAFTHLARLLPDSRRIISEQFGFLLPAKVTHLMRYPVVPTLLVIIRLSRLKRCPVQRRLTNGGALSRTVCSIVPRIGLFRHNGQLERLEELWENGPGCAESNRMPEWTGVFAGRY</sequence>
<dbReference type="Proteomes" id="UP001168821">
    <property type="component" value="Unassembled WGS sequence"/>
</dbReference>
<evidence type="ECO:0000313" key="1">
    <source>
        <dbReference type="EMBL" id="KAJ3646983.1"/>
    </source>
</evidence>
<accession>A0AA38I0H0</accession>
<protein>
    <submittedName>
        <fullName evidence="1">Uncharacterized protein</fullName>
    </submittedName>
</protein>
<dbReference type="AlphaFoldDB" id="A0AA38I0H0"/>